<feature type="region of interest" description="Disordered" evidence="1">
    <location>
        <begin position="1016"/>
        <end position="1047"/>
    </location>
</feature>
<feature type="region of interest" description="Disordered" evidence="1">
    <location>
        <begin position="975"/>
        <end position="997"/>
    </location>
</feature>
<organism evidence="2 3">
    <name type="scientific">Symbiodinium pilosum</name>
    <name type="common">Dinoflagellate</name>
    <dbReference type="NCBI Taxonomy" id="2952"/>
    <lineage>
        <taxon>Eukaryota</taxon>
        <taxon>Sar</taxon>
        <taxon>Alveolata</taxon>
        <taxon>Dinophyceae</taxon>
        <taxon>Suessiales</taxon>
        <taxon>Symbiodiniaceae</taxon>
        <taxon>Symbiodinium</taxon>
    </lineage>
</organism>
<accession>A0A812RUJ3</accession>
<proteinExistence type="predicted"/>
<feature type="region of interest" description="Disordered" evidence="1">
    <location>
        <begin position="862"/>
        <end position="887"/>
    </location>
</feature>
<dbReference type="PANTHER" id="PTHR30217:SF10">
    <property type="entry name" value="23S RRNA 5-HYDROXYCYTIDINE C2501 SYNTHASE"/>
    <property type="match status" value="1"/>
</dbReference>
<feature type="compositionally biased region" description="Basic and acidic residues" evidence="1">
    <location>
        <begin position="864"/>
        <end position="884"/>
    </location>
</feature>
<dbReference type="PANTHER" id="PTHR30217">
    <property type="entry name" value="PEPTIDASE U32 FAMILY"/>
    <property type="match status" value="1"/>
</dbReference>
<evidence type="ECO:0000256" key="1">
    <source>
        <dbReference type="SAM" id="MobiDB-lite"/>
    </source>
</evidence>
<dbReference type="EMBL" id="CAJNIZ010021890">
    <property type="protein sequence ID" value="CAE7456437.1"/>
    <property type="molecule type" value="Genomic_DNA"/>
</dbReference>
<protein>
    <recommendedName>
        <fullName evidence="4">Protease YrrO</fullName>
    </recommendedName>
</protein>
<dbReference type="OrthoDB" id="426032at2759"/>
<sequence>MSTQAVRSKQDTWKRRKNSELYRELEADSESRTLEAAPQFMRQKPEVLAPAGGWPQLRAAVRAGADAVYFGLDVGLNARARAANFTTEELPEVMHFLHSNGVKAYVTLNVLVFDHELFDPLNSGRPGSGTAIEALQVVSDANVDALIVQDVGLALASRELCPHIPVHASTQMSITSAPGALFAHELLGTERVVLGRELSIEEIAAVGRDAPNVEIEVFVHGALCVSYSGQCFSSEAWGGRSANRGQCAQACRLPYGLIKDGELVDLGDATRYLLSPQDLMALDYVPALIDAGAGCFKIEGRLKGEEYVALTTAAYRQAIDRAWDHGEEEPPKLEGPGAELLETPEVTRAALAQVFARGQDSDNDGLSPGFLEGPRHQRLVRGRAPKHRGVLVGRVRAVQAKTNSFALELAPGAVAVPLRPGAGIFFEGSGMEFGGDDAILGAKISKLRLPKGGAVESSAGMEEGAVIFVRLDFQGETAEERRRRLGSEVKPGDVVWRNKDEALEQQARMIKLSHLPANRQVAGQEPPQERPKLQAGDAQIVQTLSSLVSPPLPAWPQQKTTSFMQSELPVPRLTVLCRNPEQAAAVLALPRGLVYELQLDFLEANGLQESVAAARAASQRVAVCLPRVIKPNEDRHWQFYRRLETDSLLVRGSGALYQLLGLGEDGGQGYDGPEVIGDFSLNAANALTAGFYLGLPGLQRLTPTHDLSAMQICQMAKRLGPERAARLEVVAHQHLPIFHTEHCVFARFLSKGNDFTDCGHPCERSSLHLRDSNGKDHKVLADMGCRNTVFNAKAQSAAMDIAAFAAAGVGFLRLELVDEPAESVATLVKRYHAAARGRLPADKLWGFVAQLTDSNGRCQGVDRGSLDDASWRERDKSEMKERSQGHAVQCKRALDKLGILGALKMSPGTATGRPRDACNDALSRAVGNAVGGSAGVSSNEEQGRSNDVLAVLGAGPSSPKGTGMGTALNTAAVSVSQDGTAGGSPRAQVSGKGRETDATEENLAAIGLTVQRMETVQTSEDASPKADEVEPAAVEPAEPSDWQGEGEEEMPAVEGECDVEEEELLSEDHLRSIRRLMFVLRLWSGHKAAKSGSGEQLEASEPSSDAGAKEQDGEMPVQQVFDVVARVKARSGAMLCSQRSFESLLEILQKVDKAGGSKAYQKIPLSKVREAFNEQIALQISLSSCSAEHRAASPACLLGCVLAICACMAAQTKTCYHCKVSSHRHCADCAAVGMLGRN</sequence>
<dbReference type="AlphaFoldDB" id="A0A812RUJ3"/>
<gene>
    <name evidence="2" type="ORF">SPIL2461_LOCUS11223</name>
</gene>
<keyword evidence="3" id="KW-1185">Reference proteome</keyword>
<evidence type="ECO:0000313" key="3">
    <source>
        <dbReference type="Proteomes" id="UP000649617"/>
    </source>
</evidence>
<evidence type="ECO:0008006" key="4">
    <source>
        <dbReference type="Google" id="ProtNLM"/>
    </source>
</evidence>
<evidence type="ECO:0000313" key="2">
    <source>
        <dbReference type="EMBL" id="CAE7456437.1"/>
    </source>
</evidence>
<comment type="caution">
    <text evidence="2">The sequence shown here is derived from an EMBL/GenBank/DDBJ whole genome shotgun (WGS) entry which is preliminary data.</text>
</comment>
<reference evidence="2" key="1">
    <citation type="submission" date="2021-02" db="EMBL/GenBank/DDBJ databases">
        <authorList>
            <person name="Dougan E. K."/>
            <person name="Rhodes N."/>
            <person name="Thang M."/>
            <person name="Chan C."/>
        </authorList>
    </citation>
    <scope>NUCLEOTIDE SEQUENCE</scope>
</reference>
<dbReference type="Pfam" id="PF01136">
    <property type="entry name" value="Peptidase_U32"/>
    <property type="match status" value="2"/>
</dbReference>
<dbReference type="Proteomes" id="UP000649617">
    <property type="component" value="Unassembled WGS sequence"/>
</dbReference>
<name>A0A812RUJ3_SYMPI</name>
<feature type="region of interest" description="Disordered" evidence="1">
    <location>
        <begin position="1090"/>
        <end position="1114"/>
    </location>
</feature>
<dbReference type="InterPro" id="IPR001539">
    <property type="entry name" value="Peptidase_U32"/>
</dbReference>
<dbReference type="InterPro" id="IPR051454">
    <property type="entry name" value="RNA/ubiquinone_mod_enzymes"/>
</dbReference>